<name>A0A1C6TS25_9ACTN</name>
<dbReference type="RefSeq" id="WP_245724532.1">
    <property type="nucleotide sequence ID" value="NZ_FMHZ01000002.1"/>
</dbReference>
<dbReference type="InterPro" id="IPR041581">
    <property type="entry name" value="Glyoxalase_6"/>
</dbReference>
<evidence type="ECO:0000313" key="2">
    <source>
        <dbReference type="EMBL" id="SCL44459.1"/>
    </source>
</evidence>
<organism evidence="2 3">
    <name type="scientific">Micromonospora citrea</name>
    <dbReference type="NCBI Taxonomy" id="47855"/>
    <lineage>
        <taxon>Bacteria</taxon>
        <taxon>Bacillati</taxon>
        <taxon>Actinomycetota</taxon>
        <taxon>Actinomycetes</taxon>
        <taxon>Micromonosporales</taxon>
        <taxon>Micromonosporaceae</taxon>
        <taxon>Micromonospora</taxon>
    </lineage>
</organism>
<dbReference type="InterPro" id="IPR037523">
    <property type="entry name" value="VOC_core"/>
</dbReference>
<reference evidence="3" key="1">
    <citation type="submission" date="2016-06" db="EMBL/GenBank/DDBJ databases">
        <authorList>
            <person name="Varghese N."/>
            <person name="Submissions Spin"/>
        </authorList>
    </citation>
    <scope>NUCLEOTIDE SEQUENCE [LARGE SCALE GENOMIC DNA]</scope>
    <source>
        <strain evidence="3">DSM 43903</strain>
    </source>
</reference>
<dbReference type="STRING" id="47855.GA0070606_0303"/>
<feature type="domain" description="VOC" evidence="1">
    <location>
        <begin position="88"/>
        <end position="236"/>
    </location>
</feature>
<evidence type="ECO:0000313" key="3">
    <source>
        <dbReference type="Proteomes" id="UP000199001"/>
    </source>
</evidence>
<dbReference type="PROSITE" id="PS51819">
    <property type="entry name" value="VOC"/>
    <property type="match status" value="1"/>
</dbReference>
<protein>
    <submittedName>
        <fullName evidence="2">Glyoxalase-like domain-containing protein</fullName>
    </submittedName>
</protein>
<accession>A0A1C6TS25</accession>
<dbReference type="InterPro" id="IPR029068">
    <property type="entry name" value="Glyas_Bleomycin-R_OHBP_Dase"/>
</dbReference>
<dbReference type="PANTHER" id="PTHR35908:SF1">
    <property type="entry name" value="CONSERVED PROTEIN"/>
    <property type="match status" value="1"/>
</dbReference>
<dbReference type="AlphaFoldDB" id="A0A1C6TS25"/>
<dbReference type="Gene3D" id="3.10.180.10">
    <property type="entry name" value="2,3-Dihydroxybiphenyl 1,2-Dioxygenase, domain 1"/>
    <property type="match status" value="1"/>
</dbReference>
<dbReference type="Pfam" id="PF18029">
    <property type="entry name" value="Glyoxalase_6"/>
    <property type="match status" value="1"/>
</dbReference>
<dbReference type="SUPFAM" id="SSF54593">
    <property type="entry name" value="Glyoxalase/Bleomycin resistance protein/Dihydroxybiphenyl dioxygenase"/>
    <property type="match status" value="1"/>
</dbReference>
<sequence length="236" mass="25498">MVLSLAKATCGYPDITFLGPGKPTGYADGADDPYQVWMTLAPGIFAGVTNIAAANRHHARGGARPHHRAGCESGSSVRPVWEAPSMEMTVQLTIDCSDPQRMVAFWAQALGYVPEPAPDGHATWRAYWEAMGVPAEELPTGAGDIPESIVDPAGRGPRLWFQQVPEPKTAKNRWHFDLKVGGGRDVPLDVRARRVRAAVDQLVEAGATVLRIKDEPDMGLYAAAMQDPEGNEFDVV</sequence>
<keyword evidence="3" id="KW-1185">Reference proteome</keyword>
<dbReference type="PANTHER" id="PTHR35908">
    <property type="entry name" value="HYPOTHETICAL FUSION PROTEIN"/>
    <property type="match status" value="1"/>
</dbReference>
<proteinExistence type="predicted"/>
<evidence type="ECO:0000259" key="1">
    <source>
        <dbReference type="PROSITE" id="PS51819"/>
    </source>
</evidence>
<gene>
    <name evidence="2" type="ORF">GA0070606_0303</name>
</gene>
<dbReference type="Proteomes" id="UP000199001">
    <property type="component" value="Unassembled WGS sequence"/>
</dbReference>
<dbReference type="EMBL" id="FMHZ01000002">
    <property type="protein sequence ID" value="SCL44459.1"/>
    <property type="molecule type" value="Genomic_DNA"/>
</dbReference>